<comment type="caution">
    <text evidence="1">The sequence shown here is derived from an EMBL/GenBank/DDBJ whole genome shotgun (WGS) entry which is preliminary data.</text>
</comment>
<name>A0A9X2EP98_9GAMM</name>
<protein>
    <submittedName>
        <fullName evidence="1">Uncharacterized protein</fullName>
    </submittedName>
</protein>
<organism evidence="1 2">
    <name type="scientific">Microbulbifer okhotskensis</name>
    <dbReference type="NCBI Taxonomy" id="2926617"/>
    <lineage>
        <taxon>Bacteria</taxon>
        <taxon>Pseudomonadati</taxon>
        <taxon>Pseudomonadota</taxon>
        <taxon>Gammaproteobacteria</taxon>
        <taxon>Cellvibrionales</taxon>
        <taxon>Microbulbiferaceae</taxon>
        <taxon>Microbulbifer</taxon>
    </lineage>
</organism>
<dbReference type="Proteomes" id="UP001139028">
    <property type="component" value="Unassembled WGS sequence"/>
</dbReference>
<accession>A0A9X2EP98</accession>
<keyword evidence="2" id="KW-1185">Reference proteome</keyword>
<proteinExistence type="predicted"/>
<sequence>MRLLMKVLMPAKAGNKAIADDSMSVAINNFIASANPEAAYFLLDQGKRTALFIFEEKCQDQLMVYNERFFVVFDAEIWITPVIRAVPYKSA</sequence>
<evidence type="ECO:0000313" key="2">
    <source>
        <dbReference type="Proteomes" id="UP001139028"/>
    </source>
</evidence>
<dbReference type="EMBL" id="JALBWM010000089">
    <property type="protein sequence ID" value="MCO1335897.1"/>
    <property type="molecule type" value="Genomic_DNA"/>
</dbReference>
<gene>
    <name evidence="1" type="ORF">MO867_16295</name>
</gene>
<evidence type="ECO:0000313" key="1">
    <source>
        <dbReference type="EMBL" id="MCO1335897.1"/>
    </source>
</evidence>
<dbReference type="RefSeq" id="WP_252471043.1">
    <property type="nucleotide sequence ID" value="NZ_JALBWM010000089.1"/>
</dbReference>
<reference evidence="1" key="1">
    <citation type="journal article" date="2022" name="Arch. Microbiol.">
        <title>Microbulbifer okhotskensis sp. nov., isolated from a deep bottom sediment of the Okhotsk Sea.</title>
        <authorList>
            <person name="Romanenko L."/>
            <person name="Kurilenko V."/>
            <person name="Otstavnykh N."/>
            <person name="Velansky P."/>
            <person name="Isaeva M."/>
            <person name="Mikhailov V."/>
        </authorList>
    </citation>
    <scope>NUCLEOTIDE SEQUENCE</scope>
    <source>
        <strain evidence="1">OS29</strain>
    </source>
</reference>
<dbReference type="AlphaFoldDB" id="A0A9X2EP98"/>